<dbReference type="GO" id="GO:0120010">
    <property type="term" value="P:intermembrane phospholipid transfer"/>
    <property type="evidence" value="ECO:0007669"/>
    <property type="project" value="TreeGrafter"/>
</dbReference>
<name>A0A0U2ZD33_9ALTE</name>
<dbReference type="STRING" id="1526571.AT746_12675"/>
<evidence type="ECO:0000256" key="2">
    <source>
        <dbReference type="ARBA" id="ARBA00022729"/>
    </source>
</evidence>
<evidence type="ECO:0000313" key="6">
    <source>
        <dbReference type="Proteomes" id="UP000068447"/>
    </source>
</evidence>
<dbReference type="PANTHER" id="PTHR30035:SF3">
    <property type="entry name" value="INTERMEMBRANE PHOSPHOLIPID TRANSPORT SYSTEM LIPOPROTEIN MLAA"/>
    <property type="match status" value="1"/>
</dbReference>
<evidence type="ECO:0000256" key="1">
    <source>
        <dbReference type="ARBA" id="ARBA00010634"/>
    </source>
</evidence>
<protein>
    <submittedName>
        <fullName evidence="5">ABC transporter</fullName>
    </submittedName>
</protein>
<dbReference type="PROSITE" id="PS51257">
    <property type="entry name" value="PROKAR_LIPOPROTEIN"/>
    <property type="match status" value="1"/>
</dbReference>
<keyword evidence="2 4" id="KW-0732">Signal</keyword>
<evidence type="ECO:0000256" key="3">
    <source>
        <dbReference type="SAM" id="MobiDB-lite"/>
    </source>
</evidence>
<dbReference type="Pfam" id="PF04333">
    <property type="entry name" value="MlaA"/>
    <property type="match status" value="1"/>
</dbReference>
<feature type="chain" id="PRO_5006835302" evidence="4">
    <location>
        <begin position="21"/>
        <end position="271"/>
    </location>
</feature>
<dbReference type="GO" id="GO:0016020">
    <property type="term" value="C:membrane"/>
    <property type="evidence" value="ECO:0007669"/>
    <property type="project" value="InterPro"/>
</dbReference>
<keyword evidence="6" id="KW-1185">Reference proteome</keyword>
<reference evidence="5 6" key="1">
    <citation type="submission" date="2015-12" db="EMBL/GenBank/DDBJ databases">
        <title>Complete genome of Lacimicrobium alkaliphilum KCTC 32984.</title>
        <authorList>
            <person name="Kim S.-G."/>
            <person name="Lee Y.-J."/>
        </authorList>
    </citation>
    <scope>NUCLEOTIDE SEQUENCE [LARGE SCALE GENOMIC DNA]</scope>
    <source>
        <strain evidence="5 6">YelD216</strain>
    </source>
</reference>
<sequence>MRAVFIWPLLLVLLGGCASAPERGQPSEVESLQDAEGLQQSQASGPVESKDVNDPFEGFNRAMWTFNWEVLDPYILRPMAVAYADYMPGFARTGLLNAAVNLEEPVNTVNNLLQGKVGDSMVSMGRFLVNSTIGLLGTIDVASEMGLTREEEEFEEVLGVWGVGAGPYLMLPALGPRDVRGGVSMYVDSAYFPLDDLAWQLSLARRFIKALETRVSLIQQEQLINNAVDPYAMVRNIYLQNLEYRIKDGEVEKSEQEAELEEDIDAYLDSL</sequence>
<dbReference type="InterPro" id="IPR007428">
    <property type="entry name" value="MlaA"/>
</dbReference>
<feature type="region of interest" description="Disordered" evidence="3">
    <location>
        <begin position="23"/>
        <end position="51"/>
    </location>
</feature>
<dbReference type="EMBL" id="CP013650">
    <property type="protein sequence ID" value="ALT00453.1"/>
    <property type="molecule type" value="Genomic_DNA"/>
</dbReference>
<gene>
    <name evidence="5" type="ORF">AT746_12675</name>
</gene>
<feature type="signal peptide" evidence="4">
    <location>
        <begin position="1"/>
        <end position="20"/>
    </location>
</feature>
<dbReference type="PANTHER" id="PTHR30035">
    <property type="entry name" value="LIPOPROTEIN VACJ-RELATED"/>
    <property type="match status" value="1"/>
</dbReference>
<comment type="similarity">
    <text evidence="1">Belongs to the MlaA family.</text>
</comment>
<dbReference type="KEGG" id="lal:AT746_12675"/>
<organism evidence="5 6">
    <name type="scientific">Lacimicrobium alkaliphilum</name>
    <dbReference type="NCBI Taxonomy" id="1526571"/>
    <lineage>
        <taxon>Bacteria</taxon>
        <taxon>Pseudomonadati</taxon>
        <taxon>Pseudomonadota</taxon>
        <taxon>Gammaproteobacteria</taxon>
        <taxon>Alteromonadales</taxon>
        <taxon>Alteromonadaceae</taxon>
        <taxon>Lacimicrobium</taxon>
    </lineage>
</organism>
<proteinExistence type="inferred from homology"/>
<dbReference type="Proteomes" id="UP000068447">
    <property type="component" value="Chromosome"/>
</dbReference>
<dbReference type="PRINTS" id="PR01805">
    <property type="entry name" value="VACJLIPOPROT"/>
</dbReference>
<evidence type="ECO:0000256" key="4">
    <source>
        <dbReference type="SAM" id="SignalP"/>
    </source>
</evidence>
<accession>A0A0U2ZD33</accession>
<evidence type="ECO:0000313" key="5">
    <source>
        <dbReference type="EMBL" id="ALT00453.1"/>
    </source>
</evidence>
<dbReference type="AlphaFoldDB" id="A0A0U2ZD33"/>